<evidence type="ECO:0000259" key="1">
    <source>
        <dbReference type="Pfam" id="PF02740"/>
    </source>
</evidence>
<evidence type="ECO:0000313" key="2">
    <source>
        <dbReference type="Ensembl" id="ENSAMXP00005055187.1"/>
    </source>
</evidence>
<dbReference type="GO" id="GO:0008047">
    <property type="term" value="F:enzyme activator activity"/>
    <property type="evidence" value="ECO:0007669"/>
    <property type="project" value="InterPro"/>
</dbReference>
<feature type="domain" description="Colipase C-terminal" evidence="1">
    <location>
        <begin position="26"/>
        <end position="65"/>
    </location>
</feature>
<dbReference type="InterPro" id="IPR017915">
    <property type="entry name" value="Colipase_CS"/>
</dbReference>
<sequence length="70" mass="8114">TENIAILLQFRQIWRTPNIQIYIFSITQSLYETYYFCTCEDGLRCEGDWSIGGSIVNTNFGICEDPRAPK</sequence>
<dbReference type="AlphaFoldDB" id="A0A8B9LSD8"/>
<name>A0A8B9LSD8_ASTMX</name>
<dbReference type="Gene3D" id="2.10.80.10">
    <property type="entry name" value="Lipase, subunit A"/>
    <property type="match status" value="1"/>
</dbReference>
<dbReference type="PROSITE" id="PS51342">
    <property type="entry name" value="COLIPASE_2"/>
    <property type="match status" value="1"/>
</dbReference>
<reference evidence="2" key="1">
    <citation type="submission" date="2025-08" db="UniProtKB">
        <authorList>
            <consortium name="Ensembl"/>
        </authorList>
    </citation>
    <scope>IDENTIFICATION</scope>
</reference>
<dbReference type="PRINTS" id="PR00128">
    <property type="entry name" value="COLIPASE"/>
</dbReference>
<dbReference type="GO" id="GO:0007586">
    <property type="term" value="P:digestion"/>
    <property type="evidence" value="ECO:0007669"/>
    <property type="project" value="InterPro"/>
</dbReference>
<dbReference type="InterPro" id="IPR001981">
    <property type="entry name" value="Colipase"/>
</dbReference>
<evidence type="ECO:0000313" key="3">
    <source>
        <dbReference type="Proteomes" id="UP000694621"/>
    </source>
</evidence>
<dbReference type="InterPro" id="IPR017914">
    <property type="entry name" value="Colipase_C"/>
</dbReference>
<dbReference type="Pfam" id="PF02740">
    <property type="entry name" value="Colipase_C"/>
    <property type="match status" value="1"/>
</dbReference>
<dbReference type="OrthoDB" id="9826993at2759"/>
<dbReference type="Ensembl" id="ENSAMXT00005059666.1">
    <property type="protein sequence ID" value="ENSAMXP00005055187.1"/>
    <property type="gene ID" value="ENSAMXG00005024634.1"/>
</dbReference>
<protein>
    <recommendedName>
        <fullName evidence="1">Colipase C-terminal domain-containing protein</fullName>
    </recommendedName>
</protein>
<dbReference type="SUPFAM" id="SSF57190">
    <property type="entry name" value="Colipase-like"/>
    <property type="match status" value="1"/>
</dbReference>
<dbReference type="Proteomes" id="UP000694621">
    <property type="component" value="Unplaced"/>
</dbReference>
<dbReference type="GO" id="GO:0005576">
    <property type="term" value="C:extracellular region"/>
    <property type="evidence" value="ECO:0007669"/>
    <property type="project" value="InterPro"/>
</dbReference>
<dbReference type="PROSITE" id="PS00121">
    <property type="entry name" value="COLIPASE_1"/>
    <property type="match status" value="1"/>
</dbReference>
<dbReference type="GO" id="GO:0016042">
    <property type="term" value="P:lipid catabolic process"/>
    <property type="evidence" value="ECO:0007669"/>
    <property type="project" value="InterPro"/>
</dbReference>
<accession>A0A8B9LSD8</accession>
<proteinExistence type="predicted"/>
<organism evidence="2 3">
    <name type="scientific">Astyanax mexicanus</name>
    <name type="common">Blind cave fish</name>
    <name type="synonym">Astyanax fasciatus mexicanus</name>
    <dbReference type="NCBI Taxonomy" id="7994"/>
    <lineage>
        <taxon>Eukaryota</taxon>
        <taxon>Metazoa</taxon>
        <taxon>Chordata</taxon>
        <taxon>Craniata</taxon>
        <taxon>Vertebrata</taxon>
        <taxon>Euteleostomi</taxon>
        <taxon>Actinopterygii</taxon>
        <taxon>Neopterygii</taxon>
        <taxon>Teleostei</taxon>
        <taxon>Ostariophysi</taxon>
        <taxon>Characiformes</taxon>
        <taxon>Characoidei</taxon>
        <taxon>Acestrorhamphidae</taxon>
        <taxon>Acestrorhamphinae</taxon>
        <taxon>Astyanax</taxon>
    </lineage>
</organism>